<gene>
    <name evidence="3" type="ORF">A0131_08410</name>
    <name evidence="2" type="ORF">SKL01_04960</name>
</gene>
<dbReference type="Pfam" id="PF06335">
    <property type="entry name" value="DUF1054"/>
    <property type="match status" value="1"/>
</dbReference>
<dbReference type="KEGG" id="skl:C7J89_10195"/>
<dbReference type="EMBL" id="LUGM01000002">
    <property type="protein sequence ID" value="KYH14797.1"/>
    <property type="molecule type" value="Genomic_DNA"/>
</dbReference>
<proteinExistence type="inferred from homology"/>
<dbReference type="SUPFAM" id="SSF142913">
    <property type="entry name" value="YktB/PF0168-like"/>
    <property type="match status" value="1"/>
</dbReference>
<comment type="caution">
    <text evidence="3">The sequence shown here is derived from an EMBL/GenBank/DDBJ whole genome shotgun (WGS) entry which is preliminary data.</text>
</comment>
<dbReference type="GeneID" id="69905714"/>
<dbReference type="PIRSF" id="PIRSF021332">
    <property type="entry name" value="DUF1054"/>
    <property type="match status" value="1"/>
</dbReference>
<accession>A0A2T4RAU9</accession>
<reference evidence="2 5" key="2">
    <citation type="submission" date="2019-07" db="EMBL/GenBank/DDBJ databases">
        <title>Whole genome shotgun sequence of Staphylococcus kloosii NBRC 109624.</title>
        <authorList>
            <person name="Hosoyama A."/>
            <person name="Uohara A."/>
            <person name="Ohji S."/>
            <person name="Ichikawa N."/>
        </authorList>
    </citation>
    <scope>NUCLEOTIDE SEQUENCE [LARGE SCALE GENOMIC DNA]</scope>
    <source>
        <strain evidence="2 5">NBRC 109624</strain>
    </source>
</reference>
<dbReference type="EMBL" id="BKAQ01000004">
    <property type="protein sequence ID" value="GEP81318.1"/>
    <property type="molecule type" value="Genomic_DNA"/>
</dbReference>
<dbReference type="InterPro" id="IPR009403">
    <property type="entry name" value="UPF0637"/>
</dbReference>
<name>A0A151A634_9STAP</name>
<dbReference type="InterPro" id="IPR053707">
    <property type="entry name" value="UPF0637_domain_sf"/>
</dbReference>
<dbReference type="RefSeq" id="WP_061854956.1">
    <property type="nucleotide sequence ID" value="NZ_BKAQ01000004.1"/>
</dbReference>
<dbReference type="OrthoDB" id="9812818at2"/>
<dbReference type="HAMAP" id="MF_01851">
    <property type="entry name" value="UPF0637"/>
    <property type="match status" value="1"/>
</dbReference>
<evidence type="ECO:0000313" key="5">
    <source>
        <dbReference type="Proteomes" id="UP000321040"/>
    </source>
</evidence>
<protein>
    <recommendedName>
        <fullName evidence="1">UPF0637 protein A0131_08410</fullName>
    </recommendedName>
</protein>
<sequence length="203" mass="23574">MTKYIFKPKDFKAFTVPGLDDRMAALEEHVRPQLNNLGEYFAQYLETQTGEVFYPHVAKHARRSVNPPKDTWVAFATNKRGYKMQPHFQIGLFEEQLFVMYGVMHEAKDKAQQVKVFEDQFNQLKNLPADYSVSLDHMSQEKTLIKDMDDSSLQKAIDRVKNVKKGEFFVARTLQPGADDLKSDKAFISFLEDTFTQLLKFYA</sequence>
<dbReference type="AlphaFoldDB" id="A0A151A634"/>
<keyword evidence="5" id="KW-1185">Reference proteome</keyword>
<organism evidence="3 4">
    <name type="scientific">Staphylococcus kloosii</name>
    <dbReference type="NCBI Taxonomy" id="29384"/>
    <lineage>
        <taxon>Bacteria</taxon>
        <taxon>Bacillati</taxon>
        <taxon>Bacillota</taxon>
        <taxon>Bacilli</taxon>
        <taxon>Bacillales</taxon>
        <taxon>Staphylococcaceae</taxon>
        <taxon>Staphylococcus</taxon>
    </lineage>
</organism>
<comment type="similarity">
    <text evidence="1">Belongs to the UPF0637 family.</text>
</comment>
<accession>A0A151A634</accession>
<dbReference type="Proteomes" id="UP000321040">
    <property type="component" value="Unassembled WGS sequence"/>
</dbReference>
<evidence type="ECO:0000313" key="2">
    <source>
        <dbReference type="EMBL" id="GEP81318.1"/>
    </source>
</evidence>
<evidence type="ECO:0000313" key="3">
    <source>
        <dbReference type="EMBL" id="KYH14797.1"/>
    </source>
</evidence>
<dbReference type="Gene3D" id="3.30.930.20">
    <property type="entry name" value="Protein of unknown function DUF1054"/>
    <property type="match status" value="1"/>
</dbReference>
<dbReference type="Proteomes" id="UP000075418">
    <property type="component" value="Unassembled WGS sequence"/>
</dbReference>
<evidence type="ECO:0000313" key="4">
    <source>
        <dbReference type="Proteomes" id="UP000075418"/>
    </source>
</evidence>
<evidence type="ECO:0000256" key="1">
    <source>
        <dbReference type="HAMAP-Rule" id="MF_01851"/>
    </source>
</evidence>
<reference evidence="3 4" key="1">
    <citation type="submission" date="2016-02" db="EMBL/GenBank/DDBJ databases">
        <title>Draft genome sequence of hydrocarbon degrading Staphylococcus saprophyticus Strain CNV2, isolated from crude-oil contaminated soil from Noonmati Oil Refinery, Guwahati, Assam, India.</title>
        <authorList>
            <person name="Mukherjee A."/>
            <person name="Chettri B."/>
            <person name="Langpoklakpam J."/>
            <person name="Singh A.K."/>
            <person name="Chattopadhyay D.J."/>
        </authorList>
    </citation>
    <scope>NUCLEOTIDE SEQUENCE [LARGE SCALE GENOMIC DNA]</scope>
    <source>
        <strain evidence="3 4">CNV2</strain>
    </source>
</reference>